<dbReference type="InterPro" id="IPR018392">
    <property type="entry name" value="LysM"/>
</dbReference>
<feature type="compositionally biased region" description="Basic and acidic residues" evidence="1">
    <location>
        <begin position="511"/>
        <end position="521"/>
    </location>
</feature>
<feature type="compositionally biased region" description="Basic and acidic residues" evidence="1">
    <location>
        <begin position="441"/>
        <end position="453"/>
    </location>
</feature>
<evidence type="ECO:0000259" key="2">
    <source>
        <dbReference type="PROSITE" id="PS51782"/>
    </source>
</evidence>
<accession>A0ABY7HY12</accession>
<dbReference type="InterPro" id="IPR048862">
    <property type="entry name" value="SPOCS_spoVID_N"/>
</dbReference>
<feature type="region of interest" description="Disordered" evidence="1">
    <location>
        <begin position="618"/>
        <end position="699"/>
    </location>
</feature>
<feature type="compositionally biased region" description="Basic and acidic residues" evidence="1">
    <location>
        <begin position="529"/>
        <end position="554"/>
    </location>
</feature>
<feature type="compositionally biased region" description="Basic and acidic residues" evidence="1">
    <location>
        <begin position="640"/>
        <end position="655"/>
    </location>
</feature>
<feature type="region of interest" description="Disordered" evidence="1">
    <location>
        <begin position="169"/>
        <end position="589"/>
    </location>
</feature>
<feature type="compositionally biased region" description="Basic and acidic residues" evidence="1">
    <location>
        <begin position="417"/>
        <end position="432"/>
    </location>
</feature>
<reference evidence="3" key="1">
    <citation type="submission" date="2022-12" db="EMBL/GenBank/DDBJ databases">
        <title>Genomic of Bacillus halotolerans.</title>
        <authorList>
            <person name="Xu G."/>
            <person name="Ding Y."/>
        </authorList>
    </citation>
    <scope>NUCLEOTIDE SEQUENCE</scope>
    <source>
        <strain evidence="3">B13</strain>
    </source>
</reference>
<feature type="compositionally biased region" description="Basic and acidic residues" evidence="1">
    <location>
        <begin position="383"/>
        <end position="404"/>
    </location>
</feature>
<dbReference type="SMART" id="SM00257">
    <property type="entry name" value="LysM"/>
    <property type="match status" value="1"/>
</dbReference>
<dbReference type="Pfam" id="PF01476">
    <property type="entry name" value="LysM"/>
    <property type="match status" value="1"/>
</dbReference>
<evidence type="ECO:0000313" key="4">
    <source>
        <dbReference type="Proteomes" id="UP001164713"/>
    </source>
</evidence>
<dbReference type="SUPFAM" id="SSF54106">
    <property type="entry name" value="LysM domain"/>
    <property type="match status" value="1"/>
</dbReference>
<dbReference type="PANTHER" id="PTHR33734:SF36">
    <property type="entry name" value="STAGE VI SPORULATION PROTEIN D"/>
    <property type="match status" value="1"/>
</dbReference>
<organism evidence="3 4">
    <name type="scientific">Bacillus halotolerans</name>
    <dbReference type="NCBI Taxonomy" id="260554"/>
    <lineage>
        <taxon>Bacteria</taxon>
        <taxon>Bacillati</taxon>
        <taxon>Bacillota</taxon>
        <taxon>Bacilli</taxon>
        <taxon>Bacillales</taxon>
        <taxon>Bacillaceae</taxon>
        <taxon>Bacillus</taxon>
    </lineage>
</organism>
<dbReference type="RefSeq" id="WP_256766279.1">
    <property type="nucleotide sequence ID" value="NZ_CP101718.1"/>
</dbReference>
<feature type="compositionally biased region" description="Basic and acidic residues" evidence="1">
    <location>
        <begin position="301"/>
        <end position="312"/>
    </location>
</feature>
<dbReference type="Pfam" id="PF20918">
    <property type="entry name" value="SPOCS_spoVID-N"/>
    <property type="match status" value="1"/>
</dbReference>
<dbReference type="InterPro" id="IPR036779">
    <property type="entry name" value="LysM_dom_sf"/>
</dbReference>
<dbReference type="CDD" id="cd00118">
    <property type="entry name" value="LysM"/>
    <property type="match status" value="1"/>
</dbReference>
<keyword evidence="4" id="KW-1185">Reference proteome</keyword>
<proteinExistence type="predicted"/>
<name>A0ABY7HY12_9BACI</name>
<evidence type="ECO:0000256" key="1">
    <source>
        <dbReference type="SAM" id="MobiDB-lite"/>
    </source>
</evidence>
<dbReference type="EMBL" id="CP114066">
    <property type="protein sequence ID" value="WAT20136.1"/>
    <property type="molecule type" value="Genomic_DNA"/>
</dbReference>
<feature type="compositionally biased region" description="Basic and acidic residues" evidence="1">
    <location>
        <begin position="209"/>
        <end position="220"/>
    </location>
</feature>
<evidence type="ECO:0000313" key="3">
    <source>
        <dbReference type="EMBL" id="WAT20136.1"/>
    </source>
</evidence>
<feature type="domain" description="LysM" evidence="2">
    <location>
        <begin position="722"/>
        <end position="766"/>
    </location>
</feature>
<feature type="compositionally biased region" description="Basic and acidic residues" evidence="1">
    <location>
        <begin position="562"/>
        <end position="578"/>
    </location>
</feature>
<dbReference type="Proteomes" id="UP001164713">
    <property type="component" value="Chromosome"/>
</dbReference>
<gene>
    <name evidence="3" type="ORF">O0R52_14225</name>
</gene>
<feature type="compositionally biased region" description="Basic and acidic residues" evidence="1">
    <location>
        <begin position="347"/>
        <end position="358"/>
    </location>
</feature>
<feature type="compositionally biased region" description="Basic and acidic residues" evidence="1">
    <location>
        <begin position="255"/>
        <end position="266"/>
    </location>
</feature>
<dbReference type="Gene3D" id="3.10.350.10">
    <property type="entry name" value="LysM domain"/>
    <property type="match status" value="1"/>
</dbReference>
<sequence length="774" mass="87338">MPQNHRLQFSVEESICFQKGQEVSELLSISLDPDIRVQEVNDYVSIRGSLELTGEYNIDQSKNTEEFYTDKRFVEEVRTREDGTAELTHCFPVDITIPKNKVSHLHEVFVFIDAFDYQLTDSRILTIQADLAIEGLLDDTADREQDIPLYEAPDEGFSEPPELFALEAEDSVEEAPAEPPELVVSETRLREEQENEEEEAERSEPLALKSEDSEDIKAEEAPAEPPELLVSETRLREEQENEEEEAERSEPLALKSEDSENIKVEEAPAEPPELLVSEARLREEQENEEEEAERSEPLALKAEESGGIKAEEASVEPPGLVVSEARLREEQENEEEEAERSEPLTLKSEDSEDIKAEEAPAEPPELVVSEAGLREEQADEKEEAERSAPLDLKAEESGGIKAEEAPAEPSELVVSEARLREEQANEEKETVRSESAALEPEGSKDINAKEAKPPELILSETRLREEAETIEADSPKAASGIEIREKAETEEEQAELSEPRVSAAKISPAVEAERGEEKTENPDSPILEHALRQESQKTESELSDHIEPAPRQDAEQPEEVQETIREDVVSLEGSREQEEAPAALLKEESAVPTLHFNQKISAEEESQEEELTPAYRTFLPEQDSEEHSFYSAPKLLEEEEQKKESFEIEVRKTPSPEEPEEEASFHSYQLPDTSEPERKETDAVAGAVPAAQTKGTETKENHNSLYLTKLFTREEDEFSRMKICIVQQEDTIERLCERYDITSQQLIRMNSLALDDELKAGQILYIPQYNSSHA</sequence>
<dbReference type="PANTHER" id="PTHR33734">
    <property type="entry name" value="LYSM DOMAIN-CONTAINING GPI-ANCHORED PROTEIN 2"/>
    <property type="match status" value="1"/>
</dbReference>
<dbReference type="PROSITE" id="PS51782">
    <property type="entry name" value="LYSM"/>
    <property type="match status" value="1"/>
</dbReference>
<protein>
    <submittedName>
        <fullName evidence="3">LysM peptidoglycan-binding domain-containing protein</fullName>
    </submittedName>
</protein>